<organism evidence="1 2">
    <name type="scientific">Lynx pardinus</name>
    <name type="common">Iberian lynx</name>
    <name type="synonym">Felis pardina</name>
    <dbReference type="NCBI Taxonomy" id="191816"/>
    <lineage>
        <taxon>Eukaryota</taxon>
        <taxon>Metazoa</taxon>
        <taxon>Chordata</taxon>
        <taxon>Craniata</taxon>
        <taxon>Vertebrata</taxon>
        <taxon>Euteleostomi</taxon>
        <taxon>Mammalia</taxon>
        <taxon>Eutheria</taxon>
        <taxon>Laurasiatheria</taxon>
        <taxon>Carnivora</taxon>
        <taxon>Feliformia</taxon>
        <taxon>Felidae</taxon>
        <taxon>Felinae</taxon>
        <taxon>Lynx</taxon>
    </lineage>
</organism>
<protein>
    <submittedName>
        <fullName evidence="1">Dna-directed rna</fullName>
    </submittedName>
</protein>
<accession>A0A485MNE1</accession>
<dbReference type="AlphaFoldDB" id="A0A485MNE1"/>
<dbReference type="EMBL" id="CAAGRJ010003514">
    <property type="protein sequence ID" value="VFV21418.1"/>
    <property type="molecule type" value="Genomic_DNA"/>
</dbReference>
<reference evidence="1 2" key="1">
    <citation type="submission" date="2019-01" db="EMBL/GenBank/DDBJ databases">
        <authorList>
            <person name="Alioto T."/>
            <person name="Alioto T."/>
        </authorList>
    </citation>
    <scope>NUCLEOTIDE SEQUENCE [LARGE SCALE GENOMIC DNA]</scope>
</reference>
<evidence type="ECO:0000313" key="1">
    <source>
        <dbReference type="EMBL" id="VFV21418.1"/>
    </source>
</evidence>
<gene>
    <name evidence="1" type="ORF">LYPA_23C010276</name>
</gene>
<dbReference type="Proteomes" id="UP000386466">
    <property type="component" value="Unassembled WGS sequence"/>
</dbReference>
<evidence type="ECO:0000313" key="2">
    <source>
        <dbReference type="Proteomes" id="UP000386466"/>
    </source>
</evidence>
<proteinExistence type="predicted"/>
<name>A0A485MNE1_LYNPA</name>
<keyword evidence="2" id="KW-1185">Reference proteome</keyword>
<feature type="non-terminal residue" evidence="1">
    <location>
        <position position="186"/>
    </location>
</feature>
<sequence>MSAFRWGRGASGLRRALWPAGPPGPLAEEGALSGVWGRRRSLSASPCEQDRRKDWGHVELLEVLEARVRQLQAARVSEGSFKELVYVFFMVKDAGLTPDLLSYAAALQCMGRLDQDARTVQRCLDQMAQDGLRLQDLFSSVPLCQEEQAALLQAVHKAQPTFSPPLQPQPEPQVNTSPLLREIYAK</sequence>